<reference evidence="2" key="1">
    <citation type="journal article" date="2022" name="Int. J. Mol. Sci.">
        <title>Draft Genome of Tanacetum Coccineum: Genomic Comparison of Closely Related Tanacetum-Family Plants.</title>
        <authorList>
            <person name="Yamashiro T."/>
            <person name="Shiraishi A."/>
            <person name="Nakayama K."/>
            <person name="Satake H."/>
        </authorList>
    </citation>
    <scope>NUCLEOTIDE SEQUENCE</scope>
</reference>
<accession>A0ABQ5GZD0</accession>
<protein>
    <recommendedName>
        <fullName evidence="1">Retrovirus-related Pol polyprotein from transposon TNT 1-94-like beta-barrel domain-containing protein</fullName>
    </recommendedName>
</protein>
<keyword evidence="3" id="KW-1185">Reference proteome</keyword>
<dbReference type="InterPro" id="IPR054722">
    <property type="entry name" value="PolX-like_BBD"/>
</dbReference>
<comment type="caution">
    <text evidence="2">The sequence shown here is derived from an EMBL/GenBank/DDBJ whole genome shotgun (WGS) entry which is preliminary data.</text>
</comment>
<dbReference type="EMBL" id="BQNB010019041">
    <property type="protein sequence ID" value="GJT80976.1"/>
    <property type="molecule type" value="Genomic_DNA"/>
</dbReference>
<dbReference type="Proteomes" id="UP001151760">
    <property type="component" value="Unassembled WGS sequence"/>
</dbReference>
<evidence type="ECO:0000313" key="2">
    <source>
        <dbReference type="EMBL" id="GJT80976.1"/>
    </source>
</evidence>
<proteinExistence type="predicted"/>
<dbReference type="Pfam" id="PF22936">
    <property type="entry name" value="Pol_BBD"/>
    <property type="match status" value="1"/>
</dbReference>
<evidence type="ECO:0000259" key="1">
    <source>
        <dbReference type="Pfam" id="PF22936"/>
    </source>
</evidence>
<gene>
    <name evidence="2" type="ORF">Tco_1055318</name>
</gene>
<evidence type="ECO:0000313" key="3">
    <source>
        <dbReference type="Proteomes" id="UP001151760"/>
    </source>
</evidence>
<sequence length="107" mass="11846">MAPRAVLMKTDLKTVNTGRHVNTIRSVNTGRPFSTASGCSRHMTRNIAHLSEFKDFDEGYVTFGGGAHGGRITGKGTIKTDNLDFDDVYFVKELKFNLFSVSQICDK</sequence>
<name>A0ABQ5GZD0_9ASTR</name>
<reference evidence="2" key="2">
    <citation type="submission" date="2022-01" db="EMBL/GenBank/DDBJ databases">
        <authorList>
            <person name="Yamashiro T."/>
            <person name="Shiraishi A."/>
            <person name="Satake H."/>
            <person name="Nakayama K."/>
        </authorList>
    </citation>
    <scope>NUCLEOTIDE SEQUENCE</scope>
</reference>
<organism evidence="2 3">
    <name type="scientific">Tanacetum coccineum</name>
    <dbReference type="NCBI Taxonomy" id="301880"/>
    <lineage>
        <taxon>Eukaryota</taxon>
        <taxon>Viridiplantae</taxon>
        <taxon>Streptophyta</taxon>
        <taxon>Embryophyta</taxon>
        <taxon>Tracheophyta</taxon>
        <taxon>Spermatophyta</taxon>
        <taxon>Magnoliopsida</taxon>
        <taxon>eudicotyledons</taxon>
        <taxon>Gunneridae</taxon>
        <taxon>Pentapetalae</taxon>
        <taxon>asterids</taxon>
        <taxon>campanulids</taxon>
        <taxon>Asterales</taxon>
        <taxon>Asteraceae</taxon>
        <taxon>Asteroideae</taxon>
        <taxon>Anthemideae</taxon>
        <taxon>Anthemidinae</taxon>
        <taxon>Tanacetum</taxon>
    </lineage>
</organism>
<feature type="domain" description="Retrovirus-related Pol polyprotein from transposon TNT 1-94-like beta-barrel" evidence="1">
    <location>
        <begin position="37"/>
        <end position="106"/>
    </location>
</feature>